<dbReference type="Pfam" id="PF00400">
    <property type="entry name" value="WD40"/>
    <property type="match status" value="3"/>
</dbReference>
<evidence type="ECO:0000313" key="5">
    <source>
        <dbReference type="EMBL" id="GDY40951.1"/>
    </source>
</evidence>
<evidence type="ECO:0000256" key="3">
    <source>
        <dbReference type="PROSITE-ProRule" id="PRU00221"/>
    </source>
</evidence>
<sequence>MGNLRLWDVRTHQRIRAPLTSALVVFQSAAISPDGDTLITGGADRAQFWQLPSLRQSGRSLGLSDHTLRPFEVVALSPDGRTLATGGNDGEDLWLWDVASRRQRGEVLTGHEGGVDGLLFSPDGRTLAVSSHIGDGVVRLWDVASRRRRGEALTGHQGGVGAMVFSPDGTTLAVSASVGADGLVRLFDTATGTQRGEPLRARTVVSARWPTAGTARPSSRSASTAGSSCASGTRPRIRNARIPWSSPACPSPRPSRRMV</sequence>
<protein>
    <submittedName>
        <fullName evidence="5">Uncharacterized protein</fullName>
    </submittedName>
</protein>
<dbReference type="PANTHER" id="PTHR22847:SF637">
    <property type="entry name" value="WD REPEAT DOMAIN 5B"/>
    <property type="match status" value="1"/>
</dbReference>
<dbReference type="Proteomes" id="UP000299290">
    <property type="component" value="Unassembled WGS sequence"/>
</dbReference>
<evidence type="ECO:0000256" key="1">
    <source>
        <dbReference type="ARBA" id="ARBA00022574"/>
    </source>
</evidence>
<evidence type="ECO:0000256" key="2">
    <source>
        <dbReference type="ARBA" id="ARBA00022737"/>
    </source>
</evidence>
<dbReference type="AlphaFoldDB" id="A0A4D4JW38"/>
<dbReference type="InterPro" id="IPR015943">
    <property type="entry name" value="WD40/YVTN_repeat-like_dom_sf"/>
</dbReference>
<reference evidence="5 6" key="1">
    <citation type="journal article" date="2020" name="Int. J. Syst. Evol. Microbiol.">
        <title>Reclassification of Streptomyces castelarensis and Streptomyces sporoclivatus as later heterotypic synonyms of Streptomyces antimycoticus.</title>
        <authorList>
            <person name="Komaki H."/>
            <person name="Tamura T."/>
        </authorList>
    </citation>
    <scope>NUCLEOTIDE SEQUENCE [LARGE SCALE GENOMIC DNA]</scope>
    <source>
        <strain evidence="5 6">NBRC 12839</strain>
    </source>
</reference>
<feature type="region of interest" description="Disordered" evidence="4">
    <location>
        <begin position="210"/>
        <end position="259"/>
    </location>
</feature>
<feature type="compositionally biased region" description="Low complexity" evidence="4">
    <location>
        <begin position="211"/>
        <end position="234"/>
    </location>
</feature>
<dbReference type="EMBL" id="BJHV01000001">
    <property type="protein sequence ID" value="GDY40951.1"/>
    <property type="molecule type" value="Genomic_DNA"/>
</dbReference>
<keyword evidence="1 3" id="KW-0853">WD repeat</keyword>
<dbReference type="PROSITE" id="PS50082">
    <property type="entry name" value="WD_REPEATS_2"/>
    <property type="match status" value="1"/>
</dbReference>
<feature type="repeat" description="WD" evidence="3">
    <location>
        <begin position="108"/>
        <end position="151"/>
    </location>
</feature>
<evidence type="ECO:0000256" key="4">
    <source>
        <dbReference type="SAM" id="MobiDB-lite"/>
    </source>
</evidence>
<gene>
    <name evidence="5" type="ORF">SANT12839_018330</name>
</gene>
<dbReference type="Gene3D" id="2.130.10.10">
    <property type="entry name" value="YVTN repeat-like/Quinoprotein amine dehydrogenase"/>
    <property type="match status" value="2"/>
</dbReference>
<dbReference type="PROSITE" id="PS50294">
    <property type="entry name" value="WD_REPEATS_REGION"/>
    <property type="match status" value="1"/>
</dbReference>
<evidence type="ECO:0000313" key="6">
    <source>
        <dbReference type="Proteomes" id="UP000299290"/>
    </source>
</evidence>
<proteinExistence type="predicted"/>
<organism evidence="5 6">
    <name type="scientific">Streptomyces antimycoticus</name>
    <dbReference type="NCBI Taxonomy" id="68175"/>
    <lineage>
        <taxon>Bacteria</taxon>
        <taxon>Bacillati</taxon>
        <taxon>Actinomycetota</taxon>
        <taxon>Actinomycetes</taxon>
        <taxon>Kitasatosporales</taxon>
        <taxon>Streptomycetaceae</taxon>
        <taxon>Streptomyces</taxon>
        <taxon>Streptomyces violaceusniger group</taxon>
    </lineage>
</organism>
<dbReference type="PANTHER" id="PTHR22847">
    <property type="entry name" value="WD40 REPEAT PROTEIN"/>
    <property type="match status" value="1"/>
</dbReference>
<dbReference type="InterPro" id="IPR001680">
    <property type="entry name" value="WD40_rpt"/>
</dbReference>
<accession>A0A4D4JW38</accession>
<name>A0A4D4JW38_9ACTN</name>
<comment type="caution">
    <text evidence="5">The sequence shown here is derived from an EMBL/GenBank/DDBJ whole genome shotgun (WGS) entry which is preliminary data.</text>
</comment>
<keyword evidence="2" id="KW-0677">Repeat</keyword>
<dbReference type="RefSeq" id="WP_162003815.1">
    <property type="nucleotide sequence ID" value="NZ_BJHV01000001.1"/>
</dbReference>
<dbReference type="SUPFAM" id="SSF82171">
    <property type="entry name" value="DPP6 N-terminal domain-like"/>
    <property type="match status" value="1"/>
</dbReference>
<keyword evidence="6" id="KW-1185">Reference proteome</keyword>
<dbReference type="SMART" id="SM00320">
    <property type="entry name" value="WD40"/>
    <property type="match status" value="4"/>
</dbReference>